<evidence type="ECO:0000256" key="14">
    <source>
        <dbReference type="SAM" id="MobiDB-lite"/>
    </source>
</evidence>
<evidence type="ECO:0000256" key="9">
    <source>
        <dbReference type="ARBA" id="ARBA00023156"/>
    </source>
</evidence>
<keyword evidence="10" id="KW-1015">Disulfide bond</keyword>
<comment type="caution">
    <text evidence="17">The sequence shown here is derived from an EMBL/GenBank/DDBJ whole genome shotgun (WGS) entry which is preliminary data.</text>
</comment>
<gene>
    <name evidence="17" type="ORF">P7K49_032859</name>
</gene>
<keyword evidence="9 12" id="KW-0334">Gonadal differentiation</keyword>
<comment type="subcellular location">
    <subcellularLocation>
        <location evidence="1 12">Secreted</location>
    </subcellularLocation>
</comment>
<evidence type="ECO:0000256" key="10">
    <source>
        <dbReference type="ARBA" id="ARBA00023157"/>
    </source>
</evidence>
<evidence type="ECO:0000256" key="11">
    <source>
        <dbReference type="ARBA" id="ARBA00023180"/>
    </source>
</evidence>
<dbReference type="Pfam" id="PF04709">
    <property type="entry name" value="AMH_N"/>
    <property type="match status" value="1"/>
</dbReference>
<evidence type="ECO:0000313" key="18">
    <source>
        <dbReference type="Proteomes" id="UP001266305"/>
    </source>
</evidence>
<comment type="function">
    <text evidence="12">Plays an important role in several reproductive functions. Induces Muellerian duct regression during male fetal sexual differentiation and plays a role in Leydig cell differentiation and function. In female acts as a negative regulator of the primordial to primary follicle transition and decreases FSH sensitivity of growing follicles. AMH signals by binding to a specific type-II receptor, AMHR2, that heterodimerizes with type-I receptors (ACVR1 and BMPR1A), and recruiting SMAD proteins that are translocated to the nucleus to regulate target gene expression.</text>
</comment>
<dbReference type="InterPro" id="IPR021203">
    <property type="entry name" value="Muellerian-inhibiting_factor"/>
</dbReference>
<evidence type="ECO:0000256" key="15">
    <source>
        <dbReference type="SAM" id="SignalP"/>
    </source>
</evidence>
<dbReference type="InterPro" id="IPR006799">
    <property type="entry name" value="AMH_N"/>
</dbReference>
<dbReference type="PANTHER" id="PTHR15009:SF4">
    <property type="entry name" value="MUELLERIAN-INHIBITING FACTOR"/>
    <property type="match status" value="1"/>
</dbReference>
<evidence type="ECO:0000256" key="3">
    <source>
        <dbReference type="ARBA" id="ARBA00011748"/>
    </source>
</evidence>
<dbReference type="InterPro" id="IPR029034">
    <property type="entry name" value="Cystine-knot_cytokine"/>
</dbReference>
<dbReference type="Gene3D" id="2.10.90.10">
    <property type="entry name" value="Cystine-knot cytokines"/>
    <property type="match status" value="1"/>
</dbReference>
<feature type="signal peptide" evidence="15">
    <location>
        <begin position="1"/>
        <end position="21"/>
    </location>
</feature>
<comment type="subunit">
    <text evidence="3 12">Homodimer; disulfide-linked.</text>
</comment>
<keyword evidence="11" id="KW-0325">Glycoprotein</keyword>
<dbReference type="Proteomes" id="UP001266305">
    <property type="component" value="Unassembled WGS sequence"/>
</dbReference>
<dbReference type="PROSITE" id="PS51362">
    <property type="entry name" value="TGF_BETA_2"/>
    <property type="match status" value="1"/>
</dbReference>
<keyword evidence="5" id="KW-0964">Secreted</keyword>
<dbReference type="Pfam" id="PF00019">
    <property type="entry name" value="TGF_beta"/>
    <property type="match status" value="1"/>
</dbReference>
<protein>
    <recommendedName>
        <fullName evidence="4 12">Muellerian-inhibiting factor</fullName>
    </recommendedName>
</protein>
<dbReference type="InterPro" id="IPR017948">
    <property type="entry name" value="TGFb_CS"/>
</dbReference>
<keyword evidence="7 12" id="KW-0221">Differentiation</keyword>
<evidence type="ECO:0000256" key="5">
    <source>
        <dbReference type="ARBA" id="ARBA00022525"/>
    </source>
</evidence>
<organism evidence="17 18">
    <name type="scientific">Saguinus oedipus</name>
    <name type="common">Cotton-top tamarin</name>
    <name type="synonym">Oedipomidas oedipus</name>
    <dbReference type="NCBI Taxonomy" id="9490"/>
    <lineage>
        <taxon>Eukaryota</taxon>
        <taxon>Metazoa</taxon>
        <taxon>Chordata</taxon>
        <taxon>Craniata</taxon>
        <taxon>Vertebrata</taxon>
        <taxon>Euteleostomi</taxon>
        <taxon>Mammalia</taxon>
        <taxon>Eutheria</taxon>
        <taxon>Euarchontoglires</taxon>
        <taxon>Primates</taxon>
        <taxon>Haplorrhini</taxon>
        <taxon>Platyrrhini</taxon>
        <taxon>Cebidae</taxon>
        <taxon>Callitrichinae</taxon>
        <taxon>Saguinus</taxon>
    </lineage>
</organism>
<keyword evidence="6 15" id="KW-0732">Signal</keyword>
<dbReference type="CDD" id="cd13757">
    <property type="entry name" value="TGF_beta_AMH"/>
    <property type="match status" value="1"/>
</dbReference>
<evidence type="ECO:0000256" key="12">
    <source>
        <dbReference type="PIRNR" id="PIRNR037270"/>
    </source>
</evidence>
<dbReference type="SUPFAM" id="SSF57501">
    <property type="entry name" value="Cystine-knot cytokines"/>
    <property type="match status" value="1"/>
</dbReference>
<feature type="chain" id="PRO_5046852153" description="Muellerian-inhibiting factor" evidence="15">
    <location>
        <begin position="22"/>
        <end position="587"/>
    </location>
</feature>
<evidence type="ECO:0000256" key="6">
    <source>
        <dbReference type="ARBA" id="ARBA00022729"/>
    </source>
</evidence>
<dbReference type="PROSITE" id="PS00250">
    <property type="entry name" value="TGF_BETA_1"/>
    <property type="match status" value="1"/>
</dbReference>
<evidence type="ECO:0000256" key="1">
    <source>
        <dbReference type="ARBA" id="ARBA00004613"/>
    </source>
</evidence>
<evidence type="ECO:0000256" key="4">
    <source>
        <dbReference type="ARBA" id="ARBA00020473"/>
    </source>
</evidence>
<feature type="compositionally biased region" description="Gly residues" evidence="14">
    <location>
        <begin position="282"/>
        <end position="291"/>
    </location>
</feature>
<evidence type="ECO:0000256" key="13">
    <source>
        <dbReference type="RuleBase" id="RU000354"/>
    </source>
</evidence>
<feature type="domain" description="TGF-beta family profile" evidence="16">
    <location>
        <begin position="475"/>
        <end position="587"/>
    </location>
</feature>
<feature type="region of interest" description="Disordered" evidence="14">
    <location>
        <begin position="261"/>
        <end position="318"/>
    </location>
</feature>
<dbReference type="SMART" id="SM00204">
    <property type="entry name" value="TGFB"/>
    <property type="match status" value="1"/>
</dbReference>
<accession>A0ABQ9TQ96</accession>
<keyword evidence="8 12" id="KW-0339">Growth factor</keyword>
<evidence type="ECO:0000256" key="8">
    <source>
        <dbReference type="ARBA" id="ARBA00023030"/>
    </source>
</evidence>
<keyword evidence="18" id="KW-1185">Reference proteome</keyword>
<dbReference type="PIRSF" id="PIRSF037270">
    <property type="entry name" value="Muellerian-inhibiting_factor"/>
    <property type="match status" value="1"/>
</dbReference>
<dbReference type="EMBL" id="JASSZA010000019">
    <property type="protein sequence ID" value="KAK2086952.1"/>
    <property type="molecule type" value="Genomic_DNA"/>
</dbReference>
<comment type="similarity">
    <text evidence="2 12 13">Belongs to the TGF-beta family.</text>
</comment>
<dbReference type="PANTHER" id="PTHR15009">
    <property type="entry name" value="MUELLERIAN-INHIBITING FACTOR"/>
    <property type="match status" value="1"/>
</dbReference>
<evidence type="ECO:0000313" key="17">
    <source>
        <dbReference type="EMBL" id="KAK2086952.1"/>
    </source>
</evidence>
<evidence type="ECO:0000259" key="16">
    <source>
        <dbReference type="PROSITE" id="PS51362"/>
    </source>
</evidence>
<reference evidence="17 18" key="1">
    <citation type="submission" date="2023-05" db="EMBL/GenBank/DDBJ databases">
        <title>B98-5 Cell Line De Novo Hybrid Assembly: An Optical Mapping Approach.</title>
        <authorList>
            <person name="Kananen K."/>
            <person name="Auerbach J.A."/>
            <person name="Kautto E."/>
            <person name="Blachly J.S."/>
        </authorList>
    </citation>
    <scope>NUCLEOTIDE SEQUENCE [LARGE SCALE GENOMIC DNA]</scope>
    <source>
        <strain evidence="17">B95-8</strain>
        <tissue evidence="17">Cell line</tissue>
    </source>
</reference>
<proteinExistence type="inferred from homology"/>
<sequence>MRGPPLTRLALVLSALGALLGTETLGAEEPAVATGGLIFGEEVDWPRGSPQEPLCLVALGGDSNGSSTPLRVVGTLRGYEQAFLGAVQRARWGPQDLATFGVCSPGDRQAALLSLQRLGAWLRGLGGQRLVVLHLEEVTWEPTPSLRFQEPPPGGAGPPELALLVLYPGPGPEVTVTRAGLLGSQSLCPSRDTHYLVLAVDRPAGAWRGSGLALTLQPRGEGAPLSTARLKALLFGDDRRCFTRMTPALLLLPRSEPAPLPAHGQLDTVPLPPPRGAQARGHGVGAGGGGVASRPPPTLPTAGSRPSAELEESPPSADPFLETLTRLVRALRGSPARASAPRLALDPDALAGFPQGLVNLSDPAELERLLDGEEPLLLLLPPAARDPAPLQEPASAPWATALVRRVTAELQAAAAELRGLPGLPPAAAPLLARLLALCPGGPGGPGGPLRALLLLKALQGLRTEWRGWDPRGPGRAQRSAGATAADGPCALHELSVDLRAEPSVLIPETYQANNCQGACGWPQSDRNPRYGNHVVLLLKMQARGAALGRPPCCVPTAYAGKLLISLSEERISAHHVPNMVATECGCR</sequence>
<evidence type="ECO:0000256" key="7">
    <source>
        <dbReference type="ARBA" id="ARBA00022782"/>
    </source>
</evidence>
<dbReference type="InterPro" id="IPR001839">
    <property type="entry name" value="TGF-b_C"/>
</dbReference>
<name>A0ABQ9TQ96_SAGOE</name>
<evidence type="ECO:0000256" key="2">
    <source>
        <dbReference type="ARBA" id="ARBA00006656"/>
    </source>
</evidence>